<keyword evidence="6" id="KW-1185">Reference proteome</keyword>
<accession>A0A1H9WRQ3</accession>
<keyword evidence="1" id="KW-0378">Hydrolase</keyword>
<keyword evidence="2" id="KW-0904">Protein phosphatase</keyword>
<protein>
    <submittedName>
        <fullName evidence="5">Dual specificity phosphatase, catalytic domain</fullName>
    </submittedName>
</protein>
<dbReference type="SMART" id="SM00195">
    <property type="entry name" value="DSPc"/>
    <property type="match status" value="1"/>
</dbReference>
<evidence type="ECO:0000259" key="4">
    <source>
        <dbReference type="PROSITE" id="PS50056"/>
    </source>
</evidence>
<dbReference type="PROSITE" id="PS50056">
    <property type="entry name" value="TYR_PHOSPHATASE_2"/>
    <property type="match status" value="1"/>
</dbReference>
<proteinExistence type="predicted"/>
<dbReference type="Pfam" id="PF00782">
    <property type="entry name" value="DSPc"/>
    <property type="match status" value="1"/>
</dbReference>
<dbReference type="Gene3D" id="3.90.190.10">
    <property type="entry name" value="Protein tyrosine phosphatase superfamily"/>
    <property type="match status" value="1"/>
</dbReference>
<evidence type="ECO:0000313" key="5">
    <source>
        <dbReference type="EMBL" id="SES36347.1"/>
    </source>
</evidence>
<dbReference type="InterPro" id="IPR020422">
    <property type="entry name" value="TYR_PHOSPHATASE_DUAL_dom"/>
</dbReference>
<dbReference type="STRING" id="587636.SAMN05216199_3135"/>
<dbReference type="InterPro" id="IPR000340">
    <property type="entry name" value="Dual-sp_phosphatase_cat-dom"/>
</dbReference>
<organism evidence="5 6">
    <name type="scientific">Pedococcus cremeus</name>
    <dbReference type="NCBI Taxonomy" id="587636"/>
    <lineage>
        <taxon>Bacteria</taxon>
        <taxon>Bacillati</taxon>
        <taxon>Actinomycetota</taxon>
        <taxon>Actinomycetes</taxon>
        <taxon>Micrococcales</taxon>
        <taxon>Intrasporangiaceae</taxon>
        <taxon>Pedococcus</taxon>
    </lineage>
</organism>
<dbReference type="EMBL" id="FOHB01000005">
    <property type="protein sequence ID" value="SES36347.1"/>
    <property type="molecule type" value="Genomic_DNA"/>
</dbReference>
<feature type="compositionally biased region" description="Polar residues" evidence="3">
    <location>
        <begin position="1"/>
        <end position="12"/>
    </location>
</feature>
<dbReference type="SUPFAM" id="SSF52799">
    <property type="entry name" value="(Phosphotyrosine protein) phosphatases II"/>
    <property type="match status" value="1"/>
</dbReference>
<dbReference type="Proteomes" id="UP000199019">
    <property type="component" value="Unassembled WGS sequence"/>
</dbReference>
<sequence length="166" mass="18159">MTDVEQSVNWTTDPVELPGVDPADPPTELVPGQLWHGGCPVDFAWVRETGIDVVLDLADADAYPPADDIEGLTYLKCPLEDGDDLPDPAVTLRLAELVAGLVREGRQALVHCTFGRNRSGLVVTLIVRELLGLSGRDSLEYVQERRDRAVNNEVFATWLTSLPQPS</sequence>
<dbReference type="InterPro" id="IPR000387">
    <property type="entry name" value="Tyr_Pase_dom"/>
</dbReference>
<feature type="region of interest" description="Disordered" evidence="3">
    <location>
        <begin position="1"/>
        <end position="20"/>
    </location>
</feature>
<dbReference type="PROSITE" id="PS00383">
    <property type="entry name" value="TYR_PHOSPHATASE_1"/>
    <property type="match status" value="1"/>
</dbReference>
<dbReference type="AlphaFoldDB" id="A0A1H9WRQ3"/>
<feature type="domain" description="Tyrosine specific protein phosphatases" evidence="4">
    <location>
        <begin position="92"/>
        <end position="153"/>
    </location>
</feature>
<dbReference type="GO" id="GO:0004721">
    <property type="term" value="F:phosphoprotein phosphatase activity"/>
    <property type="evidence" value="ECO:0007669"/>
    <property type="project" value="UniProtKB-KW"/>
</dbReference>
<gene>
    <name evidence="5" type="ORF">SAMN05216199_3135</name>
</gene>
<evidence type="ECO:0000256" key="2">
    <source>
        <dbReference type="ARBA" id="ARBA00022912"/>
    </source>
</evidence>
<evidence type="ECO:0000256" key="1">
    <source>
        <dbReference type="ARBA" id="ARBA00022801"/>
    </source>
</evidence>
<dbReference type="RefSeq" id="WP_177180374.1">
    <property type="nucleotide sequence ID" value="NZ_FOHB01000005.1"/>
</dbReference>
<evidence type="ECO:0000256" key="3">
    <source>
        <dbReference type="SAM" id="MobiDB-lite"/>
    </source>
</evidence>
<dbReference type="InterPro" id="IPR029021">
    <property type="entry name" value="Prot-tyrosine_phosphatase-like"/>
</dbReference>
<dbReference type="InterPro" id="IPR016130">
    <property type="entry name" value="Tyr_Pase_AS"/>
</dbReference>
<reference evidence="6" key="1">
    <citation type="submission" date="2016-10" db="EMBL/GenBank/DDBJ databases">
        <authorList>
            <person name="Varghese N."/>
            <person name="Submissions S."/>
        </authorList>
    </citation>
    <scope>NUCLEOTIDE SEQUENCE [LARGE SCALE GENOMIC DNA]</scope>
    <source>
        <strain evidence="6">CGMCC 1.6963</strain>
    </source>
</reference>
<name>A0A1H9WRQ3_9MICO</name>
<evidence type="ECO:0000313" key="6">
    <source>
        <dbReference type="Proteomes" id="UP000199019"/>
    </source>
</evidence>